<dbReference type="OrthoDB" id="2814760at2"/>
<organism evidence="1 2">
    <name type="scientific">Caryophanon latum</name>
    <dbReference type="NCBI Taxonomy" id="33977"/>
    <lineage>
        <taxon>Bacteria</taxon>
        <taxon>Bacillati</taxon>
        <taxon>Bacillota</taxon>
        <taxon>Bacilli</taxon>
        <taxon>Bacillales</taxon>
        <taxon>Caryophanaceae</taxon>
        <taxon>Caryophanon</taxon>
    </lineage>
</organism>
<evidence type="ECO:0000313" key="1">
    <source>
        <dbReference type="EMBL" id="OCS82796.1"/>
    </source>
</evidence>
<sequence>MKLSFQQGEHFHLDIPPTEPLAYIEETLHALAKEHTTLTIIPNGEPAHVQMVLHFLTLHYPKKLAIAHDTATWKNVHSEQEVLYHKLHHLIDSNRFVAASLLLQQRDTTLQHLLTFARRLSYGQANGTHPENPNLYWQLLEQVLTTDALATKDELQFIQLMRGMTKQQQRPFIYYIHSYCKQLYMNSDLTDFITFYYRLAEEVLLYAMGWDVQGTRAYIKRIGATQYVVLPTPKQNVTRHFFRYLRHAEQQSSPFAEQIVRDFSATWLLDIIHLRHNGISGHGFEPYTKERIEEICGGDPLDKMDELLARYDLLPPHCFYTLLKEAMAARARLLVPAT</sequence>
<dbReference type="RefSeq" id="WP_066466633.1">
    <property type="nucleotide sequence ID" value="NZ_MATO01000093.1"/>
</dbReference>
<dbReference type="EMBL" id="MATO01000093">
    <property type="protein sequence ID" value="OCS82796.1"/>
    <property type="molecule type" value="Genomic_DNA"/>
</dbReference>
<accession>A0A1C0Y6K4</accession>
<dbReference type="Proteomes" id="UP000093482">
    <property type="component" value="Unassembled WGS sequence"/>
</dbReference>
<reference evidence="1 2" key="1">
    <citation type="submission" date="2016-07" db="EMBL/GenBank/DDBJ databases">
        <title>Caryophanon latum genome sequencing.</title>
        <authorList>
            <person name="Verma A."/>
            <person name="Pal Y."/>
            <person name="Krishnamurthi S."/>
        </authorList>
    </citation>
    <scope>NUCLEOTIDE SEQUENCE [LARGE SCALE GENOMIC DNA]</scope>
    <source>
        <strain evidence="1 2">DSM 14151</strain>
    </source>
</reference>
<proteinExistence type="predicted"/>
<name>A0A1C0Y6K4_9BACL</name>
<protein>
    <submittedName>
        <fullName evidence="1">Uncharacterized protein</fullName>
    </submittedName>
</protein>
<evidence type="ECO:0000313" key="2">
    <source>
        <dbReference type="Proteomes" id="UP000093482"/>
    </source>
</evidence>
<dbReference type="AlphaFoldDB" id="A0A1C0Y6K4"/>
<keyword evidence="2" id="KW-1185">Reference proteome</keyword>
<gene>
    <name evidence="1" type="ORF">A6K76_16275</name>
</gene>
<comment type="caution">
    <text evidence="1">The sequence shown here is derived from an EMBL/GenBank/DDBJ whole genome shotgun (WGS) entry which is preliminary data.</text>
</comment>